<dbReference type="AlphaFoldDB" id="A0A418EU37"/>
<name>A0A418EU37_APHAT</name>
<evidence type="ECO:0000256" key="2">
    <source>
        <dbReference type="ARBA" id="ARBA00022771"/>
    </source>
</evidence>
<dbReference type="InterPro" id="IPR027370">
    <property type="entry name" value="Znf-RING_euk"/>
</dbReference>
<dbReference type="InterPro" id="IPR013083">
    <property type="entry name" value="Znf_RING/FYVE/PHD"/>
</dbReference>
<keyword evidence="2 4" id="KW-0863">Zinc-finger</keyword>
<organism evidence="7 8">
    <name type="scientific">Aphanomyces astaci</name>
    <name type="common">Crayfish plague agent</name>
    <dbReference type="NCBI Taxonomy" id="112090"/>
    <lineage>
        <taxon>Eukaryota</taxon>
        <taxon>Sar</taxon>
        <taxon>Stramenopiles</taxon>
        <taxon>Oomycota</taxon>
        <taxon>Saprolegniomycetes</taxon>
        <taxon>Saprolegniales</taxon>
        <taxon>Verrucalvaceae</taxon>
        <taxon>Aphanomyces</taxon>
    </lineage>
</organism>
<dbReference type="Pfam" id="PF13445">
    <property type="entry name" value="zf-RING_UBOX"/>
    <property type="match status" value="1"/>
</dbReference>
<dbReference type="SUPFAM" id="SSF57850">
    <property type="entry name" value="RING/U-box"/>
    <property type="match status" value="1"/>
</dbReference>
<dbReference type="Proteomes" id="UP000285430">
    <property type="component" value="Unassembled WGS sequence"/>
</dbReference>
<keyword evidence="5" id="KW-0812">Transmembrane</keyword>
<proteinExistence type="predicted"/>
<feature type="domain" description="RING-type" evidence="6">
    <location>
        <begin position="8"/>
        <end position="44"/>
    </location>
</feature>
<dbReference type="VEuPathDB" id="FungiDB:H257_05212"/>
<dbReference type="GO" id="GO:0008270">
    <property type="term" value="F:zinc ion binding"/>
    <property type="evidence" value="ECO:0007669"/>
    <property type="project" value="UniProtKB-KW"/>
</dbReference>
<dbReference type="PANTHER" id="PTHR23327">
    <property type="entry name" value="RING FINGER PROTEIN 127"/>
    <property type="match status" value="1"/>
</dbReference>
<keyword evidence="5" id="KW-1133">Transmembrane helix</keyword>
<accession>A0A418EU37</accession>
<evidence type="ECO:0000256" key="3">
    <source>
        <dbReference type="ARBA" id="ARBA00022833"/>
    </source>
</evidence>
<keyword evidence="3" id="KW-0862">Zinc</keyword>
<evidence type="ECO:0000256" key="5">
    <source>
        <dbReference type="SAM" id="Phobius"/>
    </source>
</evidence>
<sequence length="251" mass="27311">MNADDFICAVCLEPFASPITLYCGHTFDRECLVNLVGKPCPMCRQGEIRPDVVVQPKNQVMYRLGLSTCANSSDVIASRGIGHEHARLTRLATYVRPKSPSASALARRTISVHWGHLVLVFHSLSFPWSAMYGPAGFTDDDNDDDDNTESSIPCCAQFCSWSIAFTLMASYILSMSLSIAYHVSNLAQTGMKQSALAVADRGFDAALEAPVVKLDAYDLVTRHHGRHLDLPAGGEGSTASLGTRVRGRVEF</sequence>
<evidence type="ECO:0000256" key="4">
    <source>
        <dbReference type="PROSITE-ProRule" id="PRU00175"/>
    </source>
</evidence>
<evidence type="ECO:0000313" key="8">
    <source>
        <dbReference type="Proteomes" id="UP000285430"/>
    </source>
</evidence>
<protein>
    <recommendedName>
        <fullName evidence="6">RING-type domain-containing protein</fullName>
    </recommendedName>
</protein>
<keyword evidence="1" id="KW-0479">Metal-binding</keyword>
<evidence type="ECO:0000259" key="6">
    <source>
        <dbReference type="PROSITE" id="PS50089"/>
    </source>
</evidence>
<dbReference type="EMBL" id="QUTH01003498">
    <property type="protein sequence ID" value="RHZ18987.1"/>
    <property type="molecule type" value="Genomic_DNA"/>
</dbReference>
<dbReference type="InterPro" id="IPR001841">
    <property type="entry name" value="Znf_RING"/>
</dbReference>
<keyword evidence="5" id="KW-0472">Membrane</keyword>
<feature type="transmembrane region" description="Helical" evidence="5">
    <location>
        <begin position="161"/>
        <end position="183"/>
    </location>
</feature>
<comment type="caution">
    <text evidence="7">The sequence shown here is derived from an EMBL/GenBank/DDBJ whole genome shotgun (WGS) entry which is preliminary data.</text>
</comment>
<reference evidence="7 8" key="1">
    <citation type="submission" date="2018-08" db="EMBL/GenBank/DDBJ databases">
        <title>Aphanomyces genome sequencing and annotation.</title>
        <authorList>
            <person name="Minardi D."/>
            <person name="Oidtmann B."/>
            <person name="Van Der Giezen M."/>
            <person name="Studholme D.J."/>
        </authorList>
    </citation>
    <scope>NUCLEOTIDE SEQUENCE [LARGE SCALE GENOMIC DNA]</scope>
    <source>
        <strain evidence="7 8">Da</strain>
    </source>
</reference>
<gene>
    <name evidence="7" type="ORF">DYB37_003684</name>
</gene>
<dbReference type="Gene3D" id="3.30.40.10">
    <property type="entry name" value="Zinc/RING finger domain, C3HC4 (zinc finger)"/>
    <property type="match status" value="1"/>
</dbReference>
<evidence type="ECO:0000313" key="7">
    <source>
        <dbReference type="EMBL" id="RHZ18987.1"/>
    </source>
</evidence>
<dbReference type="PROSITE" id="PS50089">
    <property type="entry name" value="ZF_RING_2"/>
    <property type="match status" value="1"/>
</dbReference>
<evidence type="ECO:0000256" key="1">
    <source>
        <dbReference type="ARBA" id="ARBA00022723"/>
    </source>
</evidence>
<dbReference type="SMART" id="SM00184">
    <property type="entry name" value="RING"/>
    <property type="match status" value="1"/>
</dbReference>